<evidence type="ECO:0000256" key="5">
    <source>
        <dbReference type="ARBA" id="ARBA00013278"/>
    </source>
</evidence>
<comment type="catalytic activity">
    <reaction evidence="1">
        <text>a 1,2-diacyl-sn-glycero-3-phosphocholine + H2O = a 1-acyl-sn-glycero-3-phosphocholine + a fatty acid + H(+)</text>
        <dbReference type="Rhea" id="RHEA:15801"/>
        <dbReference type="ChEBI" id="CHEBI:15377"/>
        <dbReference type="ChEBI" id="CHEBI:15378"/>
        <dbReference type="ChEBI" id="CHEBI:28868"/>
        <dbReference type="ChEBI" id="CHEBI:57643"/>
        <dbReference type="ChEBI" id="CHEBI:58168"/>
        <dbReference type="EC" id="3.1.1.4"/>
    </reaction>
</comment>
<gene>
    <name evidence="17" type="ORF">CDAR_516081</name>
</gene>
<dbReference type="EMBL" id="BPLQ01014168">
    <property type="protein sequence ID" value="GIY77744.1"/>
    <property type="molecule type" value="Genomic_DNA"/>
</dbReference>
<dbReference type="AlphaFoldDB" id="A0AAV4W754"/>
<evidence type="ECO:0000256" key="11">
    <source>
        <dbReference type="ARBA" id="ARBA00022963"/>
    </source>
</evidence>
<dbReference type="PANTHER" id="PTHR12253">
    <property type="entry name" value="RH14732P"/>
    <property type="match status" value="1"/>
</dbReference>
<evidence type="ECO:0000256" key="14">
    <source>
        <dbReference type="ARBA" id="ARBA00023157"/>
    </source>
</evidence>
<comment type="subcellular location">
    <subcellularLocation>
        <location evidence="3">Secreted</location>
    </subcellularLocation>
</comment>
<dbReference type="GO" id="GO:0004623">
    <property type="term" value="F:phospholipase A2 activity"/>
    <property type="evidence" value="ECO:0007669"/>
    <property type="project" value="UniProtKB-EC"/>
</dbReference>
<keyword evidence="13" id="KW-0865">Zymogen</keyword>
<keyword evidence="18" id="KW-1185">Reference proteome</keyword>
<evidence type="ECO:0000256" key="9">
    <source>
        <dbReference type="ARBA" id="ARBA00022801"/>
    </source>
</evidence>
<evidence type="ECO:0000256" key="2">
    <source>
        <dbReference type="ARBA" id="ARBA00001913"/>
    </source>
</evidence>
<dbReference type="InterPro" id="IPR016090">
    <property type="entry name" value="PLA2-like_dom"/>
</dbReference>
<dbReference type="GO" id="GO:0046872">
    <property type="term" value="F:metal ion binding"/>
    <property type="evidence" value="ECO:0007669"/>
    <property type="project" value="UniProtKB-KW"/>
</dbReference>
<dbReference type="SUPFAM" id="SSF48619">
    <property type="entry name" value="Phospholipase A2, PLA2"/>
    <property type="match status" value="1"/>
</dbReference>
<keyword evidence="10" id="KW-0106">Calcium</keyword>
<keyword evidence="11" id="KW-0442">Lipid degradation</keyword>
<accession>A0AAV4W754</accession>
<dbReference type="GO" id="GO:0006644">
    <property type="term" value="P:phospholipid metabolic process"/>
    <property type="evidence" value="ECO:0007669"/>
    <property type="project" value="InterPro"/>
</dbReference>
<evidence type="ECO:0000256" key="7">
    <source>
        <dbReference type="ARBA" id="ARBA00022525"/>
    </source>
</evidence>
<reference evidence="17 18" key="1">
    <citation type="submission" date="2021-06" db="EMBL/GenBank/DDBJ databases">
        <title>Caerostris darwini draft genome.</title>
        <authorList>
            <person name="Kono N."/>
            <person name="Arakawa K."/>
        </authorList>
    </citation>
    <scope>NUCLEOTIDE SEQUENCE [LARGE SCALE GENOMIC DNA]</scope>
</reference>
<name>A0AAV4W754_9ARAC</name>
<comment type="cofactor">
    <cofactor evidence="2">
        <name>Ca(2+)</name>
        <dbReference type="ChEBI" id="CHEBI:29108"/>
    </cofactor>
</comment>
<feature type="domain" description="Phospholipase A2-like central" evidence="16">
    <location>
        <begin position="77"/>
        <end position="172"/>
    </location>
</feature>
<keyword evidence="14" id="KW-1015">Disulfide bond</keyword>
<dbReference type="PROSITE" id="PS00118">
    <property type="entry name" value="PA2_HIS"/>
    <property type="match status" value="1"/>
</dbReference>
<evidence type="ECO:0000256" key="15">
    <source>
        <dbReference type="ARBA" id="ARBA00029903"/>
    </source>
</evidence>
<dbReference type="FunFam" id="1.20.90.10:FF:000002">
    <property type="entry name" value="Phospholipase A2 group III"/>
    <property type="match status" value="1"/>
</dbReference>
<evidence type="ECO:0000259" key="16">
    <source>
        <dbReference type="Pfam" id="PF05826"/>
    </source>
</evidence>
<organism evidence="17 18">
    <name type="scientific">Caerostris darwini</name>
    <dbReference type="NCBI Taxonomy" id="1538125"/>
    <lineage>
        <taxon>Eukaryota</taxon>
        <taxon>Metazoa</taxon>
        <taxon>Ecdysozoa</taxon>
        <taxon>Arthropoda</taxon>
        <taxon>Chelicerata</taxon>
        <taxon>Arachnida</taxon>
        <taxon>Araneae</taxon>
        <taxon>Araneomorphae</taxon>
        <taxon>Entelegynae</taxon>
        <taxon>Araneoidea</taxon>
        <taxon>Araneidae</taxon>
        <taxon>Caerostris</taxon>
    </lineage>
</organism>
<evidence type="ECO:0000256" key="13">
    <source>
        <dbReference type="ARBA" id="ARBA00023145"/>
    </source>
</evidence>
<dbReference type="GO" id="GO:0016042">
    <property type="term" value="P:lipid catabolic process"/>
    <property type="evidence" value="ECO:0007669"/>
    <property type="project" value="UniProtKB-KW"/>
</dbReference>
<keyword evidence="12" id="KW-0443">Lipid metabolism</keyword>
<sequence>MSKSLAYLFDLEASDADAIIKGSGLDARYPNFKEMLQLINNCTILEKPPVNSTVEEAQTSPLEVVSTWSSWSLWNGILPGTKWCGVGDIAESFEQLGTQVEVDACCRAHDHCPVKLKAFRTGYGLINLSLYTKSHCDCDREFFSCLKASTNKVADVVGNFYFNIMKIQCLKEHRPFVCIENRTETDGMTTCIKWGEDPESKKMHTTVTHLRY</sequence>
<evidence type="ECO:0000256" key="10">
    <source>
        <dbReference type="ARBA" id="ARBA00022837"/>
    </source>
</evidence>
<dbReference type="Pfam" id="PF05826">
    <property type="entry name" value="Phospholip_A2_2"/>
    <property type="match status" value="1"/>
</dbReference>
<dbReference type="EC" id="3.1.1.4" evidence="5"/>
<dbReference type="InterPro" id="IPR033113">
    <property type="entry name" value="PLA2_histidine"/>
</dbReference>
<evidence type="ECO:0000256" key="1">
    <source>
        <dbReference type="ARBA" id="ARBA00001604"/>
    </source>
</evidence>
<dbReference type="InterPro" id="IPR036444">
    <property type="entry name" value="PLipase_A2_dom_sf"/>
</dbReference>
<dbReference type="GO" id="GO:0005576">
    <property type="term" value="C:extracellular region"/>
    <property type="evidence" value="ECO:0007669"/>
    <property type="project" value="UniProtKB-SubCell"/>
</dbReference>
<dbReference type="GO" id="GO:0050482">
    <property type="term" value="P:arachidonate secretion"/>
    <property type="evidence" value="ECO:0007669"/>
    <property type="project" value="InterPro"/>
</dbReference>
<evidence type="ECO:0000256" key="12">
    <source>
        <dbReference type="ARBA" id="ARBA00023098"/>
    </source>
</evidence>
<keyword evidence="7" id="KW-0964">Secreted</keyword>
<proteinExistence type="inferred from homology"/>
<evidence type="ECO:0000256" key="6">
    <source>
        <dbReference type="ARBA" id="ARBA00021721"/>
    </source>
</evidence>
<evidence type="ECO:0000256" key="4">
    <source>
        <dbReference type="ARBA" id="ARBA00009659"/>
    </source>
</evidence>
<protein>
    <recommendedName>
        <fullName evidence="6">Phospholipase A2</fullName>
        <ecNumber evidence="5">3.1.1.4</ecNumber>
    </recommendedName>
    <alternativeName>
        <fullName evidence="15">Phosphatidylcholine 2-acylhydrolase</fullName>
    </alternativeName>
</protein>
<comment type="similarity">
    <text evidence="4">Belongs to the phospholipase A2 family. Group III subfamily.</text>
</comment>
<keyword evidence="8" id="KW-0479">Metal-binding</keyword>
<evidence type="ECO:0000256" key="3">
    <source>
        <dbReference type="ARBA" id="ARBA00004613"/>
    </source>
</evidence>
<dbReference type="CDD" id="cd04704">
    <property type="entry name" value="PLA2_bee_venom_like"/>
    <property type="match status" value="1"/>
</dbReference>
<comment type="caution">
    <text evidence="17">The sequence shown here is derived from an EMBL/GenBank/DDBJ whole genome shotgun (WGS) entry which is preliminary data.</text>
</comment>
<evidence type="ECO:0000313" key="18">
    <source>
        <dbReference type="Proteomes" id="UP001054837"/>
    </source>
</evidence>
<dbReference type="Proteomes" id="UP001054837">
    <property type="component" value="Unassembled WGS sequence"/>
</dbReference>
<keyword evidence="9" id="KW-0378">Hydrolase</keyword>
<evidence type="ECO:0000256" key="8">
    <source>
        <dbReference type="ARBA" id="ARBA00022723"/>
    </source>
</evidence>
<evidence type="ECO:0000313" key="17">
    <source>
        <dbReference type="EMBL" id="GIY77744.1"/>
    </source>
</evidence>
<dbReference type="Gene3D" id="1.20.90.10">
    <property type="entry name" value="Phospholipase A2 domain"/>
    <property type="match status" value="1"/>
</dbReference>